<feature type="modified residue" description="4-aspartylphosphate" evidence="4">
    <location>
        <position position="51"/>
    </location>
</feature>
<dbReference type="PANTHER" id="PTHR48111">
    <property type="entry name" value="REGULATOR OF RPOS"/>
    <property type="match status" value="1"/>
</dbReference>
<dbReference type="GO" id="GO:0000976">
    <property type="term" value="F:transcription cis-regulatory region binding"/>
    <property type="evidence" value="ECO:0007669"/>
    <property type="project" value="TreeGrafter"/>
</dbReference>
<dbReference type="SMART" id="SM00862">
    <property type="entry name" value="Trans_reg_C"/>
    <property type="match status" value="1"/>
</dbReference>
<evidence type="ECO:0000313" key="8">
    <source>
        <dbReference type="EMBL" id="CAG4884708.1"/>
    </source>
</evidence>
<dbReference type="SUPFAM" id="SSF46894">
    <property type="entry name" value="C-terminal effector domain of the bipartite response regulators"/>
    <property type="match status" value="1"/>
</dbReference>
<dbReference type="Gene3D" id="3.40.50.2300">
    <property type="match status" value="1"/>
</dbReference>
<dbReference type="CDD" id="cd17574">
    <property type="entry name" value="REC_OmpR"/>
    <property type="match status" value="1"/>
</dbReference>
<dbReference type="GO" id="GO:0006355">
    <property type="term" value="P:regulation of DNA-templated transcription"/>
    <property type="evidence" value="ECO:0007669"/>
    <property type="project" value="InterPro"/>
</dbReference>
<dbReference type="AlphaFoldDB" id="A0A916N1A4"/>
<dbReference type="PROSITE" id="PS50110">
    <property type="entry name" value="RESPONSE_REGULATORY"/>
    <property type="match status" value="1"/>
</dbReference>
<dbReference type="Pfam" id="PF00486">
    <property type="entry name" value="Trans_reg_C"/>
    <property type="match status" value="1"/>
</dbReference>
<feature type="domain" description="Response regulatory" evidence="6">
    <location>
        <begin position="2"/>
        <end position="117"/>
    </location>
</feature>
<gene>
    <name evidence="8" type="ORF">GTOL_12591</name>
</gene>
<keyword evidence="1 4" id="KW-0597">Phosphoprotein</keyword>
<dbReference type="CDD" id="cd00383">
    <property type="entry name" value="trans_reg_C"/>
    <property type="match status" value="1"/>
</dbReference>
<dbReference type="Pfam" id="PF00072">
    <property type="entry name" value="Response_reg"/>
    <property type="match status" value="1"/>
</dbReference>
<feature type="domain" description="OmpR/PhoB-type" evidence="7">
    <location>
        <begin position="126"/>
        <end position="225"/>
    </location>
</feature>
<dbReference type="GO" id="GO:0032993">
    <property type="term" value="C:protein-DNA complex"/>
    <property type="evidence" value="ECO:0007669"/>
    <property type="project" value="TreeGrafter"/>
</dbReference>
<keyword evidence="9" id="KW-1185">Reference proteome</keyword>
<evidence type="ECO:0000256" key="1">
    <source>
        <dbReference type="ARBA" id="ARBA00022553"/>
    </source>
</evidence>
<reference evidence="8" key="1">
    <citation type="submission" date="2021-04" db="EMBL/GenBank/DDBJ databases">
        <authorList>
            <person name="Hornung B."/>
        </authorList>
    </citation>
    <scope>NUCLEOTIDE SEQUENCE</scope>
    <source>
        <strain evidence="8">G5G6</strain>
    </source>
</reference>
<dbReference type="Proteomes" id="UP000742786">
    <property type="component" value="Unassembled WGS sequence"/>
</dbReference>
<dbReference type="InterPro" id="IPR001867">
    <property type="entry name" value="OmpR/PhoB-type_DNA-bd"/>
</dbReference>
<organism evidence="8 9">
    <name type="scientific">Georgfuchsia toluolica</name>
    <dbReference type="NCBI Taxonomy" id="424218"/>
    <lineage>
        <taxon>Bacteria</taxon>
        <taxon>Pseudomonadati</taxon>
        <taxon>Pseudomonadota</taxon>
        <taxon>Betaproteobacteria</taxon>
        <taxon>Nitrosomonadales</taxon>
        <taxon>Sterolibacteriaceae</taxon>
        <taxon>Georgfuchsia</taxon>
    </lineage>
</organism>
<proteinExistence type="predicted"/>
<dbReference type="InterPro" id="IPR011006">
    <property type="entry name" value="CheY-like_superfamily"/>
</dbReference>
<dbReference type="InterPro" id="IPR036388">
    <property type="entry name" value="WH-like_DNA-bd_sf"/>
</dbReference>
<keyword evidence="3 5" id="KW-0238">DNA-binding</keyword>
<dbReference type="SMART" id="SM00448">
    <property type="entry name" value="REC"/>
    <property type="match status" value="1"/>
</dbReference>
<dbReference type="InterPro" id="IPR016032">
    <property type="entry name" value="Sig_transdc_resp-reg_C-effctor"/>
</dbReference>
<comment type="caution">
    <text evidence="8">The sequence shown here is derived from an EMBL/GenBank/DDBJ whole genome shotgun (WGS) entry which is preliminary data.</text>
</comment>
<evidence type="ECO:0000259" key="7">
    <source>
        <dbReference type="PROSITE" id="PS51755"/>
    </source>
</evidence>
<dbReference type="Gene3D" id="1.10.10.10">
    <property type="entry name" value="Winged helix-like DNA-binding domain superfamily/Winged helix DNA-binding domain"/>
    <property type="match status" value="1"/>
</dbReference>
<dbReference type="PANTHER" id="PTHR48111:SF40">
    <property type="entry name" value="PHOSPHATE REGULON TRANSCRIPTIONAL REGULATORY PROTEIN PHOB"/>
    <property type="match status" value="1"/>
</dbReference>
<evidence type="ECO:0000256" key="3">
    <source>
        <dbReference type="ARBA" id="ARBA00023125"/>
    </source>
</evidence>
<dbReference type="EMBL" id="CAJQUM010000001">
    <property type="protein sequence ID" value="CAG4884708.1"/>
    <property type="molecule type" value="Genomic_DNA"/>
</dbReference>
<dbReference type="PROSITE" id="PS51755">
    <property type="entry name" value="OMPR_PHOB"/>
    <property type="match status" value="1"/>
</dbReference>
<dbReference type="InterPro" id="IPR039420">
    <property type="entry name" value="WalR-like"/>
</dbReference>
<dbReference type="RefSeq" id="WP_281420277.1">
    <property type="nucleotide sequence ID" value="NZ_CAJQUM010000001.1"/>
</dbReference>
<evidence type="ECO:0000256" key="5">
    <source>
        <dbReference type="PROSITE-ProRule" id="PRU01091"/>
    </source>
</evidence>
<evidence type="ECO:0000256" key="2">
    <source>
        <dbReference type="ARBA" id="ARBA00023012"/>
    </source>
</evidence>
<dbReference type="GO" id="GO:0005829">
    <property type="term" value="C:cytosol"/>
    <property type="evidence" value="ECO:0007669"/>
    <property type="project" value="TreeGrafter"/>
</dbReference>
<feature type="DNA-binding region" description="OmpR/PhoB-type" evidence="5">
    <location>
        <begin position="126"/>
        <end position="225"/>
    </location>
</feature>
<accession>A0A916N1A4</accession>
<dbReference type="GO" id="GO:0000156">
    <property type="term" value="F:phosphorelay response regulator activity"/>
    <property type="evidence" value="ECO:0007669"/>
    <property type="project" value="TreeGrafter"/>
</dbReference>
<dbReference type="InterPro" id="IPR001789">
    <property type="entry name" value="Sig_transdc_resp-reg_receiver"/>
</dbReference>
<evidence type="ECO:0000313" key="9">
    <source>
        <dbReference type="Proteomes" id="UP000742786"/>
    </source>
</evidence>
<dbReference type="SUPFAM" id="SSF52172">
    <property type="entry name" value="CheY-like"/>
    <property type="match status" value="1"/>
</dbReference>
<evidence type="ECO:0000256" key="4">
    <source>
        <dbReference type="PROSITE-ProRule" id="PRU00169"/>
    </source>
</evidence>
<protein>
    <submittedName>
        <fullName evidence="8">DNA-binding response regulator</fullName>
    </submittedName>
</protein>
<keyword evidence="2" id="KW-0902">Two-component regulatory system</keyword>
<sequence>MRICLLEDDMAQLHLLNMWLCQADYTVFQFSTGRSLMASLRQQSYDLFIIDWNVPDLSGIEVLRRIRLRFGEKLPVIFATQRDFEEDIVEALNSGADDYLVKPVRKNILLAKVKALIRRAYPVSATKLLSFPPFEIDTDKSELYRNGEAVSLTNKEYLLALELFRNLGRIVSRTELFQKIWGQDGSPSMRTIDAHVSAIRRKLPLSPDNGYSIVPVYGFGYRLDCQSPAEDS</sequence>
<name>A0A916N1A4_9PROT</name>
<evidence type="ECO:0000259" key="6">
    <source>
        <dbReference type="PROSITE" id="PS50110"/>
    </source>
</evidence>